<evidence type="ECO:0000259" key="1">
    <source>
        <dbReference type="PROSITE" id="PS50164"/>
    </source>
</evidence>
<evidence type="ECO:0000313" key="3">
    <source>
        <dbReference type="Proteomes" id="UP001162483"/>
    </source>
</evidence>
<dbReference type="PROSITE" id="PS50164">
    <property type="entry name" value="GIY_YIG"/>
    <property type="match status" value="1"/>
</dbReference>
<gene>
    <name evidence="2" type="ORF">SPARVUS_LOCUS4414841</name>
</gene>
<organism evidence="2 3">
    <name type="scientific">Staurois parvus</name>
    <dbReference type="NCBI Taxonomy" id="386267"/>
    <lineage>
        <taxon>Eukaryota</taxon>
        <taxon>Metazoa</taxon>
        <taxon>Chordata</taxon>
        <taxon>Craniata</taxon>
        <taxon>Vertebrata</taxon>
        <taxon>Euteleostomi</taxon>
        <taxon>Amphibia</taxon>
        <taxon>Batrachia</taxon>
        <taxon>Anura</taxon>
        <taxon>Neobatrachia</taxon>
        <taxon>Ranoidea</taxon>
        <taxon>Ranidae</taxon>
        <taxon>Staurois</taxon>
    </lineage>
</organism>
<comment type="caution">
    <text evidence="2">The sequence shown here is derived from an EMBL/GenBank/DDBJ whole genome shotgun (WGS) entry which is preliminary data.</text>
</comment>
<evidence type="ECO:0000313" key="2">
    <source>
        <dbReference type="EMBL" id="CAI9555659.1"/>
    </source>
</evidence>
<dbReference type="CDD" id="cd10442">
    <property type="entry name" value="GIY-YIG_PLEs"/>
    <property type="match status" value="1"/>
</dbReference>
<dbReference type="Gene3D" id="3.40.1440.10">
    <property type="entry name" value="GIY-YIG endonuclease"/>
    <property type="match status" value="1"/>
</dbReference>
<keyword evidence="3" id="KW-1185">Reference proteome</keyword>
<dbReference type="InterPro" id="IPR000305">
    <property type="entry name" value="GIY-YIG_endonuc"/>
</dbReference>
<feature type="domain" description="GIY-YIG" evidence="1">
    <location>
        <begin position="39"/>
        <end position="126"/>
    </location>
</feature>
<accession>A0ABN9C6J3</accession>
<dbReference type="Proteomes" id="UP001162483">
    <property type="component" value="Unassembled WGS sequence"/>
</dbReference>
<sequence length="147" mass="17202">MYRCNKALCKTCQFVKHGQKNFTTKGKTYSFKEFYNCSTDHVIYCISCPCGLLYVGRTIRPLRARFGEHRRLIEDGKDKHSVPRHFLEYHQKSTDGLQVWVLESIHNNLSESDRFKKLCSQETYWIFTLDTLSPGGLNEELDINTIL</sequence>
<dbReference type="InterPro" id="IPR035901">
    <property type="entry name" value="GIY-YIG_endonuc_sf"/>
</dbReference>
<dbReference type="EMBL" id="CATNWA010008238">
    <property type="protein sequence ID" value="CAI9555659.1"/>
    <property type="molecule type" value="Genomic_DNA"/>
</dbReference>
<name>A0ABN9C6J3_9NEOB</name>
<proteinExistence type="predicted"/>
<reference evidence="2" key="1">
    <citation type="submission" date="2023-05" db="EMBL/GenBank/DDBJ databases">
        <authorList>
            <person name="Stuckert A."/>
        </authorList>
    </citation>
    <scope>NUCLEOTIDE SEQUENCE</scope>
</reference>
<protein>
    <recommendedName>
        <fullName evidence="1">GIY-YIG domain-containing protein</fullName>
    </recommendedName>
</protein>